<dbReference type="InterPro" id="IPR001387">
    <property type="entry name" value="Cro/C1-type_HTH"/>
</dbReference>
<dbReference type="PANTHER" id="PTHR46558">
    <property type="entry name" value="TRACRIPTIONAL REGULATORY PROTEIN-RELATED-RELATED"/>
    <property type="match status" value="1"/>
</dbReference>
<organism evidence="3 4">
    <name type="scientific">Clostridium ganghwense</name>
    <dbReference type="NCBI Taxonomy" id="312089"/>
    <lineage>
        <taxon>Bacteria</taxon>
        <taxon>Bacillati</taxon>
        <taxon>Bacillota</taxon>
        <taxon>Clostridia</taxon>
        <taxon>Eubacteriales</taxon>
        <taxon>Clostridiaceae</taxon>
        <taxon>Clostridium</taxon>
    </lineage>
</organism>
<evidence type="ECO:0000256" key="1">
    <source>
        <dbReference type="ARBA" id="ARBA00023125"/>
    </source>
</evidence>
<sequence length="119" mass="13934">MVIFGERIRNERTRKNISLDKLAKELNTTKATVSRYENNLREPKIEFIKQIADYFDCSTDYLLGRTDNRAGIVVKDKVNSDNVQIQVEKYVYPDGLTYEQVIEILNNLKKVGFQWNSKI</sequence>
<keyword evidence="1" id="KW-0238">DNA-binding</keyword>
<reference evidence="3" key="1">
    <citation type="submission" date="2022-12" db="EMBL/GenBank/DDBJ databases">
        <authorList>
            <person name="Wang J."/>
        </authorList>
    </citation>
    <scope>NUCLEOTIDE SEQUENCE</scope>
    <source>
        <strain evidence="3">HY-42-06</strain>
    </source>
</reference>
<evidence type="ECO:0000259" key="2">
    <source>
        <dbReference type="PROSITE" id="PS50943"/>
    </source>
</evidence>
<dbReference type="RefSeq" id="WP_268050111.1">
    <property type="nucleotide sequence ID" value="NZ_JAPQES010000004.1"/>
</dbReference>
<dbReference type="EMBL" id="JAPQES010000004">
    <property type="protein sequence ID" value="MCY6371240.1"/>
    <property type="molecule type" value="Genomic_DNA"/>
</dbReference>
<name>A0ABT4CQA7_9CLOT</name>
<keyword evidence="4" id="KW-1185">Reference proteome</keyword>
<dbReference type="PANTHER" id="PTHR46558:SF11">
    <property type="entry name" value="HTH-TYPE TRANSCRIPTIONAL REGULATOR XRE"/>
    <property type="match status" value="1"/>
</dbReference>
<dbReference type="CDD" id="cd00093">
    <property type="entry name" value="HTH_XRE"/>
    <property type="match status" value="1"/>
</dbReference>
<feature type="domain" description="HTH cro/C1-type" evidence="2">
    <location>
        <begin position="8"/>
        <end position="62"/>
    </location>
</feature>
<comment type="caution">
    <text evidence="3">The sequence shown here is derived from an EMBL/GenBank/DDBJ whole genome shotgun (WGS) entry which is preliminary data.</text>
</comment>
<accession>A0ABT4CQA7</accession>
<dbReference type="InterPro" id="IPR010982">
    <property type="entry name" value="Lambda_DNA-bd_dom_sf"/>
</dbReference>
<dbReference type="PROSITE" id="PS50943">
    <property type="entry name" value="HTH_CROC1"/>
    <property type="match status" value="1"/>
</dbReference>
<dbReference type="Gene3D" id="1.10.260.40">
    <property type="entry name" value="lambda repressor-like DNA-binding domains"/>
    <property type="match status" value="1"/>
</dbReference>
<dbReference type="Pfam" id="PF01381">
    <property type="entry name" value="HTH_3"/>
    <property type="match status" value="1"/>
</dbReference>
<proteinExistence type="predicted"/>
<dbReference type="SUPFAM" id="SSF47413">
    <property type="entry name" value="lambda repressor-like DNA-binding domains"/>
    <property type="match status" value="1"/>
</dbReference>
<evidence type="ECO:0000313" key="4">
    <source>
        <dbReference type="Proteomes" id="UP001079657"/>
    </source>
</evidence>
<dbReference type="Proteomes" id="UP001079657">
    <property type="component" value="Unassembled WGS sequence"/>
</dbReference>
<evidence type="ECO:0000313" key="3">
    <source>
        <dbReference type="EMBL" id="MCY6371240.1"/>
    </source>
</evidence>
<protein>
    <submittedName>
        <fullName evidence="3">Helix-turn-helix transcriptional regulator</fullName>
    </submittedName>
</protein>
<gene>
    <name evidence="3" type="ORF">OXH55_11390</name>
</gene>
<dbReference type="SMART" id="SM00530">
    <property type="entry name" value="HTH_XRE"/>
    <property type="match status" value="1"/>
</dbReference>